<gene>
    <name evidence="5" type="ORF">QBC46DRAFT_315017</name>
</gene>
<dbReference type="Gene3D" id="1.20.120.1240">
    <property type="entry name" value="Dynamin, middle domain"/>
    <property type="match status" value="1"/>
</dbReference>
<dbReference type="AlphaFoldDB" id="A0AAN6S4U7"/>
<dbReference type="Pfam" id="PF00350">
    <property type="entry name" value="Dynamin_N"/>
    <property type="match status" value="1"/>
</dbReference>
<dbReference type="InterPro" id="IPR000375">
    <property type="entry name" value="Dynamin_stalk"/>
</dbReference>
<dbReference type="PROSITE" id="PS51718">
    <property type="entry name" value="G_DYNAMIN_2"/>
    <property type="match status" value="1"/>
</dbReference>
<dbReference type="GO" id="GO:0005525">
    <property type="term" value="F:GTP binding"/>
    <property type="evidence" value="ECO:0007669"/>
    <property type="project" value="InterPro"/>
</dbReference>
<dbReference type="PRINTS" id="PR00195">
    <property type="entry name" value="DYNAMIN"/>
</dbReference>
<dbReference type="GO" id="GO:0006897">
    <property type="term" value="P:endocytosis"/>
    <property type="evidence" value="ECO:0007669"/>
    <property type="project" value="TreeGrafter"/>
</dbReference>
<keyword evidence="1" id="KW-0547">Nucleotide-binding</keyword>
<dbReference type="PROSITE" id="PS51388">
    <property type="entry name" value="GED"/>
    <property type="match status" value="1"/>
</dbReference>
<dbReference type="PANTHER" id="PTHR11566">
    <property type="entry name" value="DYNAMIN"/>
    <property type="match status" value="1"/>
</dbReference>
<dbReference type="Pfam" id="PF01031">
    <property type="entry name" value="Dynamin_M"/>
    <property type="match status" value="1"/>
</dbReference>
<dbReference type="PANTHER" id="PTHR11566:SF215">
    <property type="entry name" value="DYNAMIN GTPASE"/>
    <property type="match status" value="1"/>
</dbReference>
<protein>
    <submittedName>
        <fullName evidence="5">P-loop containing nucleoside triphosphate hydrolase protein</fullName>
    </submittedName>
</protein>
<dbReference type="InterPro" id="IPR022812">
    <property type="entry name" value="Dynamin"/>
</dbReference>
<dbReference type="GO" id="GO:0016559">
    <property type="term" value="P:peroxisome fission"/>
    <property type="evidence" value="ECO:0007669"/>
    <property type="project" value="TreeGrafter"/>
</dbReference>
<keyword evidence="6" id="KW-1185">Reference proteome</keyword>
<dbReference type="GO" id="GO:0005739">
    <property type="term" value="C:mitochondrion"/>
    <property type="evidence" value="ECO:0007669"/>
    <property type="project" value="TreeGrafter"/>
</dbReference>
<name>A0AAN6S4U7_9PEZI</name>
<dbReference type="SUPFAM" id="SSF52540">
    <property type="entry name" value="P-loop containing nucleoside triphosphate hydrolases"/>
    <property type="match status" value="1"/>
</dbReference>
<dbReference type="CDD" id="cd08771">
    <property type="entry name" value="DLP_1"/>
    <property type="match status" value="1"/>
</dbReference>
<dbReference type="GO" id="GO:0005874">
    <property type="term" value="C:microtubule"/>
    <property type="evidence" value="ECO:0007669"/>
    <property type="project" value="TreeGrafter"/>
</dbReference>
<dbReference type="Gene3D" id="3.40.50.300">
    <property type="entry name" value="P-loop containing nucleotide triphosphate hydrolases"/>
    <property type="match status" value="1"/>
</dbReference>
<organism evidence="5 6">
    <name type="scientific">Diplogelasinospora grovesii</name>
    <dbReference type="NCBI Taxonomy" id="303347"/>
    <lineage>
        <taxon>Eukaryota</taxon>
        <taxon>Fungi</taxon>
        <taxon>Dikarya</taxon>
        <taxon>Ascomycota</taxon>
        <taxon>Pezizomycotina</taxon>
        <taxon>Sordariomycetes</taxon>
        <taxon>Sordariomycetidae</taxon>
        <taxon>Sordariales</taxon>
        <taxon>Diplogelasinosporaceae</taxon>
        <taxon>Diplogelasinospora</taxon>
    </lineage>
</organism>
<sequence length="723" mass="81208">MAHHDDRSYDGLGNHIYLEKQDKLRDIGIDIQTSQIVVVGNQSSGKSSLLESLTGFSFPRGQGLCTRYATQITLRRHPTSRKVVVSIIPRSDADPELKEKLRACRKEYSEFDGSELPKVMDIVNKTMGIRAGAANDDPNLPMFSDDILKIEISGPEQPHLTVIDVPGLFQVIDEGRTTQADRVMVENMVRRYMENERTIVLAVLPCTADRATETILEFAKAADPKGERTVGVLTKADNVIEDAVRQTLLGLIKGKTLKLGYYIVANRGADDNHLDIAACRAKEKALFTKPEWSQLAATRRTGVEALRSELQSLLTNLAKQELPKQRTELAKRLEDCHKKLEAMGPARESPASQRECLTKLSSQFERITRSALEGRYNASPVFDEKPGLKLITRVVGMNEVFADAMWRRGHTRKFANANDSLWVFKEEDGNSDEPAMPSDAQTPAARSEEVLASIAASPELHDFFDYPTTDNPEPKDSIMDHIAECYRESRGPELGTFGGALLATTFREQTKKWPSMVHGHVAEVIAQVHSFIKKLLEAVFVDEGMREELWETVLLEKLLEAYRRAIGHADFLLNIELNGTAMTYNHYFNDNLQKAKLARVADRARCVGITDHGIMIEPDRLESLAVNKSNADHVKEELHDILKSYYKVSRKRFVDVVCQQVVGYFLLEGEGSPLMILRPELITTMSDAQLDLIAGEDHGTRRERERLKTEIQGLEEAMRVLRG</sequence>
<evidence type="ECO:0000313" key="6">
    <source>
        <dbReference type="Proteomes" id="UP001303473"/>
    </source>
</evidence>
<dbReference type="FunFam" id="3.40.50.300:FF:001425">
    <property type="entry name" value="Dynamin GTPase, putative"/>
    <property type="match status" value="1"/>
</dbReference>
<dbReference type="GO" id="GO:0048312">
    <property type="term" value="P:intracellular distribution of mitochondria"/>
    <property type="evidence" value="ECO:0007669"/>
    <property type="project" value="TreeGrafter"/>
</dbReference>
<evidence type="ECO:0000256" key="2">
    <source>
        <dbReference type="ARBA" id="ARBA00023134"/>
    </source>
</evidence>
<evidence type="ECO:0000259" key="3">
    <source>
        <dbReference type="PROSITE" id="PS51388"/>
    </source>
</evidence>
<dbReference type="Proteomes" id="UP001303473">
    <property type="component" value="Unassembled WGS sequence"/>
</dbReference>
<keyword evidence="5" id="KW-0378">Hydrolase</keyword>
<dbReference type="InterPro" id="IPR020850">
    <property type="entry name" value="GED_dom"/>
</dbReference>
<comment type="caution">
    <text evidence="5">The sequence shown here is derived from an EMBL/GenBank/DDBJ whole genome shotgun (WGS) entry which is preliminary data.</text>
</comment>
<dbReference type="SMART" id="SM00053">
    <property type="entry name" value="DYNc"/>
    <property type="match status" value="1"/>
</dbReference>
<keyword evidence="2" id="KW-0342">GTP-binding</keyword>
<evidence type="ECO:0000256" key="1">
    <source>
        <dbReference type="ARBA" id="ARBA00022741"/>
    </source>
</evidence>
<reference evidence="6" key="1">
    <citation type="journal article" date="2023" name="Mol. Phylogenet. Evol.">
        <title>Genome-scale phylogeny and comparative genomics of the fungal order Sordariales.</title>
        <authorList>
            <person name="Hensen N."/>
            <person name="Bonometti L."/>
            <person name="Westerberg I."/>
            <person name="Brannstrom I.O."/>
            <person name="Guillou S."/>
            <person name="Cros-Aarteil S."/>
            <person name="Calhoun S."/>
            <person name="Haridas S."/>
            <person name="Kuo A."/>
            <person name="Mondo S."/>
            <person name="Pangilinan J."/>
            <person name="Riley R."/>
            <person name="LaButti K."/>
            <person name="Andreopoulos B."/>
            <person name="Lipzen A."/>
            <person name="Chen C."/>
            <person name="Yan M."/>
            <person name="Daum C."/>
            <person name="Ng V."/>
            <person name="Clum A."/>
            <person name="Steindorff A."/>
            <person name="Ohm R.A."/>
            <person name="Martin F."/>
            <person name="Silar P."/>
            <person name="Natvig D.O."/>
            <person name="Lalanne C."/>
            <person name="Gautier V."/>
            <person name="Ament-Velasquez S.L."/>
            <person name="Kruys A."/>
            <person name="Hutchinson M.I."/>
            <person name="Powell A.J."/>
            <person name="Barry K."/>
            <person name="Miller A.N."/>
            <person name="Grigoriev I.V."/>
            <person name="Debuchy R."/>
            <person name="Gladieux P."/>
            <person name="Hiltunen Thoren M."/>
            <person name="Johannesson H."/>
        </authorList>
    </citation>
    <scope>NUCLEOTIDE SEQUENCE [LARGE SCALE GENOMIC DNA]</scope>
    <source>
        <strain evidence="6">CBS 340.73</strain>
    </source>
</reference>
<dbReference type="GO" id="GO:0000266">
    <property type="term" value="P:mitochondrial fission"/>
    <property type="evidence" value="ECO:0007669"/>
    <property type="project" value="TreeGrafter"/>
</dbReference>
<dbReference type="GO" id="GO:0003924">
    <property type="term" value="F:GTPase activity"/>
    <property type="evidence" value="ECO:0007669"/>
    <property type="project" value="InterPro"/>
</dbReference>
<dbReference type="InterPro" id="IPR030381">
    <property type="entry name" value="G_DYNAMIN_dom"/>
</dbReference>
<feature type="domain" description="Dynamin-type G" evidence="4">
    <location>
        <begin position="30"/>
        <end position="323"/>
    </location>
</feature>
<dbReference type="EMBL" id="MU853804">
    <property type="protein sequence ID" value="KAK3939891.1"/>
    <property type="molecule type" value="Genomic_DNA"/>
</dbReference>
<evidence type="ECO:0000259" key="4">
    <source>
        <dbReference type="PROSITE" id="PS51718"/>
    </source>
</evidence>
<dbReference type="GO" id="GO:0016020">
    <property type="term" value="C:membrane"/>
    <property type="evidence" value="ECO:0007669"/>
    <property type="project" value="TreeGrafter"/>
</dbReference>
<dbReference type="InterPro" id="IPR027417">
    <property type="entry name" value="P-loop_NTPase"/>
</dbReference>
<dbReference type="GO" id="GO:0008017">
    <property type="term" value="F:microtubule binding"/>
    <property type="evidence" value="ECO:0007669"/>
    <property type="project" value="TreeGrafter"/>
</dbReference>
<feature type="domain" description="GED" evidence="3">
    <location>
        <begin position="635"/>
        <end position="723"/>
    </location>
</feature>
<dbReference type="InterPro" id="IPR045063">
    <property type="entry name" value="Dynamin_N"/>
</dbReference>
<accession>A0AAN6S4U7</accession>
<proteinExistence type="predicted"/>
<evidence type="ECO:0000313" key="5">
    <source>
        <dbReference type="EMBL" id="KAK3939891.1"/>
    </source>
</evidence>
<dbReference type="InterPro" id="IPR001401">
    <property type="entry name" value="Dynamin_GTPase"/>
</dbReference>